<evidence type="ECO:0000256" key="1">
    <source>
        <dbReference type="SAM" id="MobiDB-lite"/>
    </source>
</evidence>
<evidence type="ECO:0000259" key="2">
    <source>
        <dbReference type="PROSITE" id="PS51186"/>
    </source>
</evidence>
<proteinExistence type="predicted"/>
<dbReference type="InterPro" id="IPR000182">
    <property type="entry name" value="GNAT_dom"/>
</dbReference>
<evidence type="ECO:0000313" key="4">
    <source>
        <dbReference type="Proteomes" id="UP001500831"/>
    </source>
</evidence>
<organism evidence="3 4">
    <name type="scientific">Streptosporangium fragile</name>
    <dbReference type="NCBI Taxonomy" id="46186"/>
    <lineage>
        <taxon>Bacteria</taxon>
        <taxon>Bacillati</taxon>
        <taxon>Actinomycetota</taxon>
        <taxon>Actinomycetes</taxon>
        <taxon>Streptosporangiales</taxon>
        <taxon>Streptosporangiaceae</taxon>
        <taxon>Streptosporangium</taxon>
    </lineage>
</organism>
<evidence type="ECO:0000313" key="3">
    <source>
        <dbReference type="EMBL" id="GAA2900139.1"/>
    </source>
</evidence>
<keyword evidence="4" id="KW-1185">Reference proteome</keyword>
<feature type="domain" description="N-acetyltransferase" evidence="2">
    <location>
        <begin position="218"/>
        <end position="354"/>
    </location>
</feature>
<accession>A0ABN3W5Z1</accession>
<gene>
    <name evidence="3" type="ORF">GCM10010517_65710</name>
</gene>
<dbReference type="SUPFAM" id="SSF55729">
    <property type="entry name" value="Acyl-CoA N-acyltransferases (Nat)"/>
    <property type="match status" value="1"/>
</dbReference>
<dbReference type="Gene3D" id="3.40.630.30">
    <property type="match status" value="1"/>
</dbReference>
<protein>
    <submittedName>
        <fullName evidence="3">GNAT family N-acetyltransferase</fullName>
    </submittedName>
</protein>
<dbReference type="InterPro" id="IPR013653">
    <property type="entry name" value="GCN5-like_dom"/>
</dbReference>
<feature type="region of interest" description="Disordered" evidence="1">
    <location>
        <begin position="58"/>
        <end position="80"/>
    </location>
</feature>
<name>A0ABN3W5Z1_9ACTN</name>
<comment type="caution">
    <text evidence="3">The sequence shown here is derived from an EMBL/GenBank/DDBJ whole genome shotgun (WGS) entry which is preliminary data.</text>
</comment>
<reference evidence="3 4" key="1">
    <citation type="journal article" date="2019" name="Int. J. Syst. Evol. Microbiol.">
        <title>The Global Catalogue of Microorganisms (GCM) 10K type strain sequencing project: providing services to taxonomists for standard genome sequencing and annotation.</title>
        <authorList>
            <consortium name="The Broad Institute Genomics Platform"/>
            <consortium name="The Broad Institute Genome Sequencing Center for Infectious Disease"/>
            <person name="Wu L."/>
            <person name="Ma J."/>
        </authorList>
    </citation>
    <scope>NUCLEOTIDE SEQUENCE [LARGE SCALE GENOMIC DNA]</scope>
    <source>
        <strain evidence="3 4">JCM 6242</strain>
    </source>
</reference>
<dbReference type="EMBL" id="BAAAVI010000067">
    <property type="protein sequence ID" value="GAA2900139.1"/>
    <property type="molecule type" value="Genomic_DNA"/>
</dbReference>
<dbReference type="Pfam" id="PF08445">
    <property type="entry name" value="FR47"/>
    <property type="match status" value="1"/>
</dbReference>
<dbReference type="Proteomes" id="UP001500831">
    <property type="component" value="Unassembled WGS sequence"/>
</dbReference>
<sequence length="354" mass="37895">MGALPGGERGLTAVTAALSRAPRVSGVAVTSVPGECAVVTRVPWTTRAWPGAVARVRPGTRPWHRRRNRSPQADRGRHNQGMTWTFTSDAEAYTAATEPWLLRDPVRNTVPLTVLRGIRNGQWVDDLLLGRLERGGQTVAAAIQTPPHFLVLPDIPADTIPELVERLAERERSISGVTGPLPVVEAFAACWRRPEAERRSERLYRLGSLCAPDPLAGGASRTAVEDDLDLLVKWGGEFQAEADHGTGADLTPLVAGRIARRELVLWEAGGRPVAFAGVSTPLGGMSRVGPVYTPPELRGGGYGIAVSHAVSAKALADGAEEVLLFTDLANPTSNRIYQAIGYRPVSDYASIAFA</sequence>
<dbReference type="PROSITE" id="PS51186">
    <property type="entry name" value="GNAT"/>
    <property type="match status" value="1"/>
</dbReference>
<dbReference type="InterPro" id="IPR016181">
    <property type="entry name" value="Acyl_CoA_acyltransferase"/>
</dbReference>